<name>A0ABX7WPI7_9GAMM</name>
<protein>
    <submittedName>
        <fullName evidence="7">DUF3306 domain-containing protein</fullName>
    </submittedName>
</protein>
<feature type="domain" description="4Fe-4S ferredoxin-type" evidence="6">
    <location>
        <begin position="522"/>
        <end position="551"/>
    </location>
</feature>
<dbReference type="PANTHER" id="PTHR43687:SF4">
    <property type="entry name" value="BLR5484 PROTEIN"/>
    <property type="match status" value="1"/>
</dbReference>
<dbReference type="RefSeq" id="WP_210221475.1">
    <property type="nucleotide sequence ID" value="NZ_CP072801.1"/>
</dbReference>
<dbReference type="InterPro" id="IPR050572">
    <property type="entry name" value="Fe-S_Ferredoxin"/>
</dbReference>
<dbReference type="PANTHER" id="PTHR43687">
    <property type="entry name" value="ADENYLYLSULFATE REDUCTASE, BETA SUBUNIT"/>
    <property type="match status" value="1"/>
</dbReference>
<keyword evidence="3" id="KW-0408">Iron</keyword>
<dbReference type="InterPro" id="IPR017896">
    <property type="entry name" value="4Fe4S_Fe-S-bd"/>
</dbReference>
<evidence type="ECO:0000256" key="1">
    <source>
        <dbReference type="ARBA" id="ARBA00022485"/>
    </source>
</evidence>
<keyword evidence="4" id="KW-0411">Iron-sulfur</keyword>
<keyword evidence="8" id="KW-1185">Reference proteome</keyword>
<feature type="compositionally biased region" description="Pro residues" evidence="5">
    <location>
        <begin position="30"/>
        <end position="40"/>
    </location>
</feature>
<dbReference type="Pfam" id="PF12838">
    <property type="entry name" value="Fer4_7"/>
    <property type="match status" value="1"/>
</dbReference>
<evidence type="ECO:0000256" key="3">
    <source>
        <dbReference type="ARBA" id="ARBA00023004"/>
    </source>
</evidence>
<dbReference type="Pfam" id="PF13237">
    <property type="entry name" value="Fer4_10"/>
    <property type="match status" value="1"/>
</dbReference>
<evidence type="ECO:0000259" key="6">
    <source>
        <dbReference type="PROSITE" id="PS51379"/>
    </source>
</evidence>
<dbReference type="Pfam" id="PF11748">
    <property type="entry name" value="DUF3306"/>
    <property type="match status" value="1"/>
</dbReference>
<evidence type="ECO:0000256" key="4">
    <source>
        <dbReference type="ARBA" id="ARBA00023014"/>
    </source>
</evidence>
<dbReference type="EMBL" id="CP072801">
    <property type="protein sequence ID" value="QTR45042.1"/>
    <property type="molecule type" value="Genomic_DNA"/>
</dbReference>
<keyword evidence="1" id="KW-0004">4Fe-4S</keyword>
<dbReference type="Proteomes" id="UP000672039">
    <property type="component" value="Chromosome"/>
</dbReference>
<dbReference type="PROSITE" id="PS51379">
    <property type="entry name" value="4FE4S_FER_2"/>
    <property type="match status" value="3"/>
</dbReference>
<reference evidence="7 8" key="1">
    <citation type="submission" date="2021-04" db="EMBL/GenBank/DDBJ databases">
        <title>Genomics, taxonomy and metabolism of representatives of sulfur bacteria of the genus Thiothrix: Thiothrix fructosivorans QT, Thiothrix unzii A1T and three new species, Thiothrix subterranea sp. nov., Thiothrix litoralis sp. nov. and 'Candidatus Thiothrix anitrata' sp. nov.</title>
        <authorList>
            <person name="Ravin N.V."/>
            <person name="Smolyakov D."/>
            <person name="Rudenko T.S."/>
            <person name="Mardanov A.V."/>
            <person name="Beletsky A.V."/>
            <person name="Markov N.D."/>
            <person name="Fomenkov A.I."/>
            <person name="Roberts R.J."/>
            <person name="Karnachuk O.V."/>
            <person name="Novikov A."/>
            <person name="Grabovich M.Y."/>
        </authorList>
    </citation>
    <scope>NUCLEOTIDE SEQUENCE [LARGE SCALE GENOMIC DNA]</scope>
    <source>
        <strain evidence="7 8">AS</strain>
    </source>
</reference>
<accession>A0ABX7WPI7</accession>
<evidence type="ECO:0000256" key="2">
    <source>
        <dbReference type="ARBA" id="ARBA00022723"/>
    </source>
</evidence>
<evidence type="ECO:0000313" key="7">
    <source>
        <dbReference type="EMBL" id="QTR45042.1"/>
    </source>
</evidence>
<feature type="region of interest" description="Disordered" evidence="5">
    <location>
        <begin position="1"/>
        <end position="51"/>
    </location>
</feature>
<proteinExistence type="predicted"/>
<evidence type="ECO:0000256" key="5">
    <source>
        <dbReference type="SAM" id="MobiDB-lite"/>
    </source>
</evidence>
<gene>
    <name evidence="7" type="ORF">J9253_13615</name>
</gene>
<dbReference type="Gene3D" id="3.30.70.20">
    <property type="match status" value="2"/>
</dbReference>
<feature type="domain" description="4Fe-4S ferredoxin-type" evidence="6">
    <location>
        <begin position="322"/>
        <end position="351"/>
    </location>
</feature>
<sequence>MSDENFLGRWARLKRETKTADAEKPEAEPATPPATPPEVPPELTDADMPPLETLGFDSDYSGFFSAKVSEALRNAALRKLFHQPQFNVIDPLDDYCGDYTTFAPLGNLITADMKYHLQRTARAQLESLMETNAMTHDTLLAARQQALASLQQHPQAVTDSVAYQSQGRVLIIGGAEALEIAAQLPETLKPHILLTEAVNTELKQVVTPLAGRSIDISGYLGAFSISLNSEDGKGSILQTDLILDLQLTPTLQRGIQPPGYFAPSPETLGGTLAELPDLIGEFSKPRYFHYNPSLCAHSSSGLKGCTRCIDACPAEAIISIGTKIEVNPQLCQGGGACAAACPSGAIRYQYPSPAHSVDQLRVMLRTYREAGGVAPKILFHRSEMAVSLDALPANILPLPVEELGSTSPELWFAALSFGASQVLLYDEDATPELSRQTLQQQLATAHAQLQGLGYASDAIQWLAVGTPADGISPAPVMPTFPSSTQGGMNDKRLQWTVALDHLYQHAPQPSAEIPLPQGAPFGLLNINKDACTLCMACATICPLKAIDGGTNKPQLRFHPDRCVQCGLCANGCPEQAITLQPLYLADHAQRRLTRTLHEEEPFCCIRCGKPFGSQSAIKMMLGKLASHPMFQDPRALKRLEMCDNCRVVDVVQDPDAMGDTMSRSFRH</sequence>
<feature type="compositionally biased region" description="Basic and acidic residues" evidence="5">
    <location>
        <begin position="13"/>
        <end position="27"/>
    </location>
</feature>
<dbReference type="InterPro" id="IPR021735">
    <property type="entry name" value="DUF3306"/>
</dbReference>
<evidence type="ECO:0000313" key="8">
    <source>
        <dbReference type="Proteomes" id="UP000672039"/>
    </source>
</evidence>
<organism evidence="7 8">
    <name type="scientific">Thiothrix litoralis</name>
    <dbReference type="NCBI Taxonomy" id="2891210"/>
    <lineage>
        <taxon>Bacteria</taxon>
        <taxon>Pseudomonadati</taxon>
        <taxon>Pseudomonadota</taxon>
        <taxon>Gammaproteobacteria</taxon>
        <taxon>Thiotrichales</taxon>
        <taxon>Thiotrichaceae</taxon>
        <taxon>Thiothrix</taxon>
    </lineage>
</organism>
<dbReference type="InterPro" id="IPR017900">
    <property type="entry name" value="4Fe4S_Fe_S_CS"/>
</dbReference>
<feature type="domain" description="4Fe-4S ferredoxin-type" evidence="6">
    <location>
        <begin position="553"/>
        <end position="582"/>
    </location>
</feature>
<dbReference type="SUPFAM" id="SSF54862">
    <property type="entry name" value="4Fe-4S ferredoxins"/>
    <property type="match status" value="1"/>
</dbReference>
<keyword evidence="2" id="KW-0479">Metal-binding</keyword>
<dbReference type="PROSITE" id="PS00198">
    <property type="entry name" value="4FE4S_FER_1"/>
    <property type="match status" value="1"/>
</dbReference>